<proteinExistence type="predicted"/>
<dbReference type="AlphaFoldDB" id="A0A418SHS9"/>
<dbReference type="Pfam" id="PF04392">
    <property type="entry name" value="ABC_sub_bind"/>
    <property type="match status" value="1"/>
</dbReference>
<dbReference type="Gene3D" id="3.40.50.2300">
    <property type="match status" value="2"/>
</dbReference>
<gene>
    <name evidence="1" type="ORF">PSAL_014820</name>
</gene>
<dbReference type="EMBL" id="CP060436">
    <property type="protein sequence ID" value="QPM90247.1"/>
    <property type="molecule type" value="Genomic_DNA"/>
</dbReference>
<dbReference type="InterPro" id="IPR007487">
    <property type="entry name" value="ABC_transpt-TYRBP-like"/>
</dbReference>
<evidence type="ECO:0000313" key="2">
    <source>
        <dbReference type="Proteomes" id="UP000283786"/>
    </source>
</evidence>
<dbReference type="PANTHER" id="PTHR35271">
    <property type="entry name" value="ABC TRANSPORTER, SUBSTRATE-BINDING LIPOPROTEIN-RELATED"/>
    <property type="match status" value="1"/>
</dbReference>
<sequence length="351" mass="37723">MRCLSVPDYTLSRCRRALRSLLTVASLAILPVGAHAQEPKSIFMVLWRGETEVEQGFRDYFAERDLPVTYQVVSVDRDVSHLPGILKQIEAADPDLVYSWGTPNTLGIAGRDPGVAGAADYPPQITDRPIVFAMVSQPVESGVVGESQLSGRNVTGVSHVVPMETQIQAMQAYMPVDRIAVIYTDAEVNSVQAVAQLRAIGESYGLRIDSYKVPLDGEGQPDPTTIPALVAEAAAAGPQFLYLGPDSFLGEYAAEIADAANAEGLATFAATEVPLASSDALYGLVAPYYDVGRFAAQKAEQVLFQGVDPGTIPAETLPRFSYRVRLDVAQRLGILPAMSLMDYAEIVDGSR</sequence>
<dbReference type="OrthoDB" id="9776955at2"/>
<name>A0A418SHS9_9RHOB</name>
<organism evidence="1 2">
    <name type="scientific">Pseudooceanicola algae</name>
    <dbReference type="NCBI Taxonomy" id="1537215"/>
    <lineage>
        <taxon>Bacteria</taxon>
        <taxon>Pseudomonadati</taxon>
        <taxon>Pseudomonadota</taxon>
        <taxon>Alphaproteobacteria</taxon>
        <taxon>Rhodobacterales</taxon>
        <taxon>Paracoccaceae</taxon>
        <taxon>Pseudooceanicola</taxon>
    </lineage>
</organism>
<evidence type="ECO:0000313" key="1">
    <source>
        <dbReference type="EMBL" id="QPM90247.1"/>
    </source>
</evidence>
<dbReference type="PANTHER" id="PTHR35271:SF1">
    <property type="entry name" value="ABC TRANSPORTER, SUBSTRATE-BINDING LIPOPROTEIN"/>
    <property type="match status" value="1"/>
</dbReference>
<dbReference type="Proteomes" id="UP000283786">
    <property type="component" value="Chromosome"/>
</dbReference>
<accession>A0A418SHS9</accession>
<dbReference type="KEGG" id="palw:PSAL_014820"/>
<dbReference type="RefSeq" id="WP_119838826.1">
    <property type="nucleotide sequence ID" value="NZ_CP060436.1"/>
</dbReference>
<protein>
    <submittedName>
        <fullName evidence="1">Uncharacterized protein</fullName>
    </submittedName>
</protein>
<reference evidence="1 2" key="1">
    <citation type="submission" date="2020-08" db="EMBL/GenBank/DDBJ databases">
        <title>Genome sequence of Rhodobacteraceae bacterium Lw-13e.</title>
        <authorList>
            <person name="Poehlein A."/>
            <person name="Wolter L."/>
            <person name="Daniel R."/>
            <person name="Brinkhoff T."/>
        </authorList>
    </citation>
    <scope>NUCLEOTIDE SEQUENCE [LARGE SCALE GENOMIC DNA]</scope>
    <source>
        <strain evidence="1 2">Lw-13e</strain>
    </source>
</reference>
<keyword evidence="2" id="KW-1185">Reference proteome</keyword>